<evidence type="ECO:0000313" key="2">
    <source>
        <dbReference type="Proteomes" id="UP000290439"/>
    </source>
</evidence>
<evidence type="ECO:0000313" key="1">
    <source>
        <dbReference type="EMBL" id="VFB01153.1"/>
    </source>
</evidence>
<name>A0A4U8W5F4_9NOCA</name>
<accession>A0A4U8W5F4</accession>
<dbReference type="AlphaFoldDB" id="A0A4U8W5F4"/>
<protein>
    <submittedName>
        <fullName evidence="1">Uncharacterized protein</fullName>
    </submittedName>
</protein>
<dbReference type="Proteomes" id="UP000290439">
    <property type="component" value="Chromosome"/>
</dbReference>
<reference evidence="1 2" key="1">
    <citation type="submission" date="2019-02" db="EMBL/GenBank/DDBJ databases">
        <authorList>
            <consortium name="Pathogen Informatics"/>
        </authorList>
    </citation>
    <scope>NUCLEOTIDE SEQUENCE [LARGE SCALE GENOMIC DNA]</scope>
    <source>
        <strain evidence="1 2">3012STDY6756504</strain>
    </source>
</reference>
<dbReference type="EMBL" id="LR215973">
    <property type="protein sequence ID" value="VFB01153.1"/>
    <property type="molecule type" value="Genomic_DNA"/>
</dbReference>
<organism evidence="1 2">
    <name type="scientific">Nocardia cyriacigeorgica</name>
    <dbReference type="NCBI Taxonomy" id="135487"/>
    <lineage>
        <taxon>Bacteria</taxon>
        <taxon>Bacillati</taxon>
        <taxon>Actinomycetota</taxon>
        <taxon>Actinomycetes</taxon>
        <taxon>Mycobacteriales</taxon>
        <taxon>Nocardiaceae</taxon>
        <taxon>Nocardia</taxon>
    </lineage>
</organism>
<sequence>MARCYAQRVWTAHPIDATAAITLTELNIPLCQ</sequence>
<proteinExistence type="predicted"/>
<gene>
    <name evidence="1" type="ORF">NCTC10797_04970</name>
</gene>